<feature type="domain" description="PKD" evidence="2">
    <location>
        <begin position="323"/>
        <end position="388"/>
    </location>
</feature>
<accession>A0A9E2SCX7</accession>
<feature type="domain" description="PKD" evidence="2">
    <location>
        <begin position="426"/>
        <end position="477"/>
    </location>
</feature>
<dbReference type="CDD" id="cd00146">
    <property type="entry name" value="PKD"/>
    <property type="match status" value="1"/>
</dbReference>
<keyword evidence="1" id="KW-0732">Signal</keyword>
<dbReference type="InterPro" id="IPR000601">
    <property type="entry name" value="PKD_dom"/>
</dbReference>
<protein>
    <submittedName>
        <fullName evidence="3">Gliding motility-associated C-terminal domain-containing protein</fullName>
    </submittedName>
</protein>
<dbReference type="Proteomes" id="UP000812270">
    <property type="component" value="Unassembled WGS sequence"/>
</dbReference>
<evidence type="ECO:0000313" key="3">
    <source>
        <dbReference type="EMBL" id="MBV4358160.1"/>
    </source>
</evidence>
<feature type="signal peptide" evidence="1">
    <location>
        <begin position="1"/>
        <end position="20"/>
    </location>
</feature>
<dbReference type="Pfam" id="PF13585">
    <property type="entry name" value="CHU_C"/>
    <property type="match status" value="1"/>
</dbReference>
<dbReference type="RefSeq" id="WP_217791843.1">
    <property type="nucleotide sequence ID" value="NZ_JAHSPG010000010.1"/>
</dbReference>
<dbReference type="Pfam" id="PF18911">
    <property type="entry name" value="PKD_4"/>
    <property type="match status" value="1"/>
</dbReference>
<gene>
    <name evidence="3" type="ORF">KTO63_13425</name>
</gene>
<dbReference type="InterPro" id="IPR022409">
    <property type="entry name" value="PKD/Chitinase_dom"/>
</dbReference>
<dbReference type="EMBL" id="JAHSPG010000010">
    <property type="protein sequence ID" value="MBV4358160.1"/>
    <property type="molecule type" value="Genomic_DNA"/>
</dbReference>
<evidence type="ECO:0000259" key="2">
    <source>
        <dbReference type="PROSITE" id="PS50093"/>
    </source>
</evidence>
<feature type="chain" id="PRO_5038374552" evidence="1">
    <location>
        <begin position="21"/>
        <end position="880"/>
    </location>
</feature>
<dbReference type="PROSITE" id="PS50093">
    <property type="entry name" value="PKD"/>
    <property type="match status" value="2"/>
</dbReference>
<evidence type="ECO:0000313" key="4">
    <source>
        <dbReference type="Proteomes" id="UP000812270"/>
    </source>
</evidence>
<dbReference type="AlphaFoldDB" id="A0A9E2SCX7"/>
<comment type="caution">
    <text evidence="3">The sequence shown here is derived from an EMBL/GenBank/DDBJ whole genome shotgun (WGS) entry which is preliminary data.</text>
</comment>
<evidence type="ECO:0000256" key="1">
    <source>
        <dbReference type="SAM" id="SignalP"/>
    </source>
</evidence>
<sequence>MKKCASILFLMLYYAAQLYANHIRGGELYYKYLGPGNSPNSSRYQVTLKLYIDCFQNNPGQNDEDENFTVYEKGQTNPSFTVNAPKIREEQIRYDPNSNPCITNPPTDVCYNLRYYQTSIEIPDSKVGYTIAFQRCCRLDGIQNVSNSGRTGVTYLCEIPGTDVLAGAQKNSSPSFEAGDAVAICMSSAFKFNFGATDPDGTDSLSYALCDAYDGAGERQGTCFTCVTPNPAPPPPYSPLPYRPGYSGTVPMDPSASIDAKTGVFSGIAPSAIGQYVVTVCVSEYRKGVLINVHRKDIHIKVSDCVPLNALLSPEYHFCDDFKVAIRNNQNNPPGTMYIWNYGDKSKPDTSYDPSGNVTHTYADTGVYQIKLTALLSAGQCIDSTTAIAKVFPGFFGGFITAGTCILNPIRFVDTTKAKYGVVSKWSWAFGDEAATNDSSHIQNPSWKYSTSGSKSVQLIVESSKGCIDTVLNAVDVKEKPTIALPFRDTLICNIDTLQLAAIGLGIFNWTPNVINLMRDGNTSNPLVFPKTTTTFYVQLNEDGCINTDSIKVRVTDRVRLNAGNDTTICLTDAIVLHPQTDGLRYAWTPAATLSDSSMLSPMATPTGTTVYEITARIGKCSATDGVVVTTVPYPLANPGPDTVICYRDTAYLHATVDGISYAWSPLTTLVNPQSLNPLAYPIRTTVYTLTVRDNKGCPKPGVGSITITVRPPVIASAGNDTSIVINQPLQLNATGADFYQWTPPTGLNNPDIQNPIANISQNMTYVVKAYTADKCYDYDTINIKVFTTLPDIFVPNAFTPERISNNLFRPIPVGIRKLDYFRVYNRWGQLVYNNSDPGKGWDGTINGNAQGPDTYVWMVQGTSYTGQVIFKKGTVVLMR</sequence>
<dbReference type="SMART" id="SM00089">
    <property type="entry name" value="PKD"/>
    <property type="match status" value="2"/>
</dbReference>
<organism evidence="3 4">
    <name type="scientific">Pinibacter aurantiacus</name>
    <dbReference type="NCBI Taxonomy" id="2851599"/>
    <lineage>
        <taxon>Bacteria</taxon>
        <taxon>Pseudomonadati</taxon>
        <taxon>Bacteroidota</taxon>
        <taxon>Chitinophagia</taxon>
        <taxon>Chitinophagales</taxon>
        <taxon>Chitinophagaceae</taxon>
        <taxon>Pinibacter</taxon>
    </lineage>
</organism>
<name>A0A9E2SCX7_9BACT</name>
<keyword evidence="4" id="KW-1185">Reference proteome</keyword>
<proteinExistence type="predicted"/>
<reference evidence="3" key="1">
    <citation type="submission" date="2021-06" db="EMBL/GenBank/DDBJ databases">
        <authorList>
            <person name="Huq M.A."/>
        </authorList>
    </citation>
    <scope>NUCLEOTIDE SEQUENCE</scope>
    <source>
        <strain evidence="3">MAH-26</strain>
    </source>
</reference>